<accession>A0ABD0VG60</accession>
<keyword evidence="3" id="KW-1185">Reference proteome</keyword>
<feature type="chain" id="PRO_5044870014" evidence="1">
    <location>
        <begin position="22"/>
        <end position="114"/>
    </location>
</feature>
<comment type="caution">
    <text evidence="2">The sequence shown here is derived from an EMBL/GenBank/DDBJ whole genome shotgun (WGS) entry which is preliminary data.</text>
</comment>
<reference evidence="2 3" key="1">
    <citation type="journal article" date="2024" name="Plant Biotechnol. J.">
        <title>Dendrobium thyrsiflorum genome and its molecular insights into genes involved in important horticultural traits.</title>
        <authorList>
            <person name="Chen B."/>
            <person name="Wang J.Y."/>
            <person name="Zheng P.J."/>
            <person name="Li K.L."/>
            <person name="Liang Y.M."/>
            <person name="Chen X.F."/>
            <person name="Zhang C."/>
            <person name="Zhao X."/>
            <person name="He X."/>
            <person name="Zhang G.Q."/>
            <person name="Liu Z.J."/>
            <person name="Xu Q."/>
        </authorList>
    </citation>
    <scope>NUCLEOTIDE SEQUENCE [LARGE SCALE GENOMIC DNA]</scope>
    <source>
        <strain evidence="2">GZMU011</strain>
    </source>
</reference>
<name>A0ABD0VG60_DENTH</name>
<protein>
    <submittedName>
        <fullName evidence="2">Uncharacterized protein</fullName>
    </submittedName>
</protein>
<gene>
    <name evidence="2" type="ORF">M5K25_004864</name>
</gene>
<keyword evidence="1" id="KW-0732">Signal</keyword>
<feature type="signal peptide" evidence="1">
    <location>
        <begin position="1"/>
        <end position="21"/>
    </location>
</feature>
<dbReference type="AlphaFoldDB" id="A0ABD0VG60"/>
<evidence type="ECO:0000313" key="3">
    <source>
        <dbReference type="Proteomes" id="UP001552299"/>
    </source>
</evidence>
<dbReference type="EMBL" id="JANQDX010000005">
    <property type="protein sequence ID" value="KAL0924059.1"/>
    <property type="molecule type" value="Genomic_DNA"/>
</dbReference>
<evidence type="ECO:0000256" key="1">
    <source>
        <dbReference type="SAM" id="SignalP"/>
    </source>
</evidence>
<organism evidence="2 3">
    <name type="scientific">Dendrobium thyrsiflorum</name>
    <name type="common">Pinecone-like raceme dendrobium</name>
    <name type="synonym">Orchid</name>
    <dbReference type="NCBI Taxonomy" id="117978"/>
    <lineage>
        <taxon>Eukaryota</taxon>
        <taxon>Viridiplantae</taxon>
        <taxon>Streptophyta</taxon>
        <taxon>Embryophyta</taxon>
        <taxon>Tracheophyta</taxon>
        <taxon>Spermatophyta</taxon>
        <taxon>Magnoliopsida</taxon>
        <taxon>Liliopsida</taxon>
        <taxon>Asparagales</taxon>
        <taxon>Orchidaceae</taxon>
        <taxon>Epidendroideae</taxon>
        <taxon>Malaxideae</taxon>
        <taxon>Dendrobiinae</taxon>
        <taxon>Dendrobium</taxon>
    </lineage>
</organism>
<sequence>MGSFRKAILVVLVFFLVAVAAAPTATEKNLSCYCRCLLKSCTKINGLTVRICGAACDRLCKYKKLPGKPNHGDQYCGLQVPSSLHPGRAGEAGQFMSGAGRLVRRFIRRKRVKA</sequence>
<dbReference type="Proteomes" id="UP001552299">
    <property type="component" value="Unassembled WGS sequence"/>
</dbReference>
<evidence type="ECO:0000313" key="2">
    <source>
        <dbReference type="EMBL" id="KAL0924059.1"/>
    </source>
</evidence>
<proteinExistence type="predicted"/>